<dbReference type="Pfam" id="PF20990">
    <property type="entry name" value="DUF2207_C"/>
    <property type="match status" value="1"/>
</dbReference>
<feature type="domain" description="Predicted membrane protein YciQ-like C-terminal" evidence="3">
    <location>
        <begin position="370"/>
        <end position="605"/>
    </location>
</feature>
<accession>A0A955RKF4</accession>
<dbReference type="AlphaFoldDB" id="A0A955RKF4"/>
<feature type="transmembrane region" description="Helical" evidence="1">
    <location>
        <begin position="325"/>
        <end position="354"/>
    </location>
</feature>
<comment type="caution">
    <text evidence="4">The sequence shown here is derived from an EMBL/GenBank/DDBJ whole genome shotgun (WGS) entry which is preliminary data.</text>
</comment>
<keyword evidence="1" id="KW-0812">Transmembrane</keyword>
<keyword evidence="1" id="KW-0472">Membrane</keyword>
<feature type="domain" description="DUF2207" evidence="2">
    <location>
        <begin position="36"/>
        <end position="195"/>
    </location>
</feature>
<feature type="transmembrane region" description="Helical" evidence="1">
    <location>
        <begin position="495"/>
        <end position="518"/>
    </location>
</feature>
<sequence>MSKFSTITRLIALPIAFIGMVQISFAQDLDRSYVFDSYNVDITINEDTSMDITEELTYDFDGTYRGVFRDITLEDSYTTSQCQDDPSLQCGGFDEIVVTEVRGNEGELLDPSQYTVEETYEGYERRLRITWLFSDEGIAFSDDDLFTFTITYEITGGFGFFDEYDFFYWDVLPPDRDVNIVSADIDIRFPQDVNFVKEDLGVWATNSNTFYDYAYDPNTFVLNIVTQDIVPDNDFTIGYKIPKGILREPGSIRVRNEGMVPNSPEYYLNGDRVYPSFDLIDNVPADVSHTLEIKNFGYKTQAYDLMVSPGEEYDLEFSMTPTIPMYILLILIGCLNALALPAIPGVIIWLYFLWNRKGKDKQEKTTVVPEFDPPSSIPPYLIGALQDEKVDMVDITSVLIDVAYRGYIKIIEIERKGILSGSTEYEFQKLRSFEDLSSVEQKILTAVFKYKDKVSTKQLQNKFYRQIPDIKNAIYDEMVEKNYFEKRPDKVRSSYFLKGIGVFFLGIVILTFVSFAIIELTDGFWGIPLVQCVVVILGIGLFALAHFMPAKTSEGGEIARRFKGFKMFLHHAERYRLQNLKPDMFEKFLSYAVVFGVEESWADAFKDIYKGSPDWFEGNGDFSTVHFANSMSRLVRTTNASMTSTPSSSGSGSSYSGGGFSSGGGGFSGGFSGGGGGGGGAGAF</sequence>
<dbReference type="EMBL" id="JAGQLH010000013">
    <property type="protein sequence ID" value="MCA9385318.1"/>
    <property type="molecule type" value="Genomic_DNA"/>
</dbReference>
<gene>
    <name evidence="4" type="ORF">KC717_01580</name>
</gene>
<evidence type="ECO:0000259" key="2">
    <source>
        <dbReference type="Pfam" id="PF09972"/>
    </source>
</evidence>
<feature type="transmembrane region" description="Helical" evidence="1">
    <location>
        <begin position="524"/>
        <end position="545"/>
    </location>
</feature>
<dbReference type="InterPro" id="IPR018702">
    <property type="entry name" value="DUF2207"/>
</dbReference>
<evidence type="ECO:0000259" key="3">
    <source>
        <dbReference type="Pfam" id="PF20990"/>
    </source>
</evidence>
<reference evidence="4" key="1">
    <citation type="submission" date="2020-04" db="EMBL/GenBank/DDBJ databases">
        <authorList>
            <person name="Zhang T."/>
        </authorList>
    </citation>
    <scope>NUCLEOTIDE SEQUENCE</scope>
    <source>
        <strain evidence="4">HKST-UBA11</strain>
    </source>
</reference>
<name>A0A955RKF4_9BACT</name>
<keyword evidence="1" id="KW-1133">Transmembrane helix</keyword>
<dbReference type="Pfam" id="PF09972">
    <property type="entry name" value="DUF2207"/>
    <property type="match status" value="1"/>
</dbReference>
<organism evidence="4 5">
    <name type="scientific">Candidatus Dojkabacteria bacterium</name>
    <dbReference type="NCBI Taxonomy" id="2099670"/>
    <lineage>
        <taxon>Bacteria</taxon>
        <taxon>Candidatus Dojkabacteria</taxon>
    </lineage>
</organism>
<evidence type="ECO:0000256" key="1">
    <source>
        <dbReference type="SAM" id="Phobius"/>
    </source>
</evidence>
<dbReference type="InterPro" id="IPR048389">
    <property type="entry name" value="YciQ-like_C"/>
</dbReference>
<proteinExistence type="predicted"/>
<protein>
    <submittedName>
        <fullName evidence="4">DUF2207 domain-containing protein</fullName>
    </submittedName>
</protein>
<reference evidence="4" key="2">
    <citation type="journal article" date="2021" name="Microbiome">
        <title>Successional dynamics and alternative stable states in a saline activated sludge microbial community over 9 years.</title>
        <authorList>
            <person name="Wang Y."/>
            <person name="Ye J."/>
            <person name="Ju F."/>
            <person name="Liu L."/>
            <person name="Boyd J.A."/>
            <person name="Deng Y."/>
            <person name="Parks D.H."/>
            <person name="Jiang X."/>
            <person name="Yin X."/>
            <person name="Woodcroft B.J."/>
            <person name="Tyson G.W."/>
            <person name="Hugenholtz P."/>
            <person name="Polz M.F."/>
            <person name="Zhang T."/>
        </authorList>
    </citation>
    <scope>NUCLEOTIDE SEQUENCE</scope>
    <source>
        <strain evidence="4">HKST-UBA11</strain>
    </source>
</reference>
<evidence type="ECO:0000313" key="4">
    <source>
        <dbReference type="EMBL" id="MCA9385318.1"/>
    </source>
</evidence>
<evidence type="ECO:0000313" key="5">
    <source>
        <dbReference type="Proteomes" id="UP000754563"/>
    </source>
</evidence>
<dbReference type="Proteomes" id="UP000754563">
    <property type="component" value="Unassembled WGS sequence"/>
</dbReference>